<name>A0ABW7UJC5_9ACTN</name>
<dbReference type="Proteomes" id="UP001611548">
    <property type="component" value="Unassembled WGS sequence"/>
</dbReference>
<feature type="signal peptide" evidence="1">
    <location>
        <begin position="1"/>
        <end position="25"/>
    </location>
</feature>
<keyword evidence="3" id="KW-1185">Reference proteome</keyword>
<dbReference type="RefSeq" id="WP_055473335.1">
    <property type="nucleotide sequence ID" value="NZ_JBIRWE010000001.1"/>
</dbReference>
<evidence type="ECO:0000313" key="3">
    <source>
        <dbReference type="Proteomes" id="UP001611548"/>
    </source>
</evidence>
<sequence length="735" mass="78098">MKLNKKATLTIATTMSLAIGGTVGANTVLALEAPKTGTVSQATTNAAIANARQGVVDKLTAQGATAAQITAAKQDFNNGLAQAQTIAQSMPANASTGDTQIPGVPKFERKTYDQLLALARQRLAQVKAGKPEGELTSLVSSLPRAGTPVGSAKAGNPFSSFDKSAVDMLVNQHVGRYLTFDGLRATIEGGDQGLAAALGSAGSLFALTESHLAGIGALLGLGGSIANLADPSVLSDSTKLRDAIAGTTFSAGYVAGYLVGLVSGPAGAVISAGTVAGQLIYALATQGWEAFLTNISLNSMSTLSILNMVIGGGPNSERAAWLQESLFGNSTNPSQQVADKFEKEAPQALREMLLSAWGAGWVDIAKQQGKAGWQAYQYLEQLAASFTAYSEVILDDAYANHSDHSKSAHESLIKEKKALRDNLQKHINDARSKAVVDQKIAIQNNALDLKNFDRKKADAYWDFGKKLFTEKRRAFVLQTLKKSDPHGVPDIARTVWFVDGKRNTQLDLTTVYKGYDKAADAAHAHGDADLHLDSIAKIDSLKQIWFKVYDNIGNAVADEYGPSMTISKVVDNTWPTTAEEKVKEEEDRYEQAVSGNLPDLMDRKITGEFRSNVKDARGEFLTYTLGVCKWPWPGDHPTRQAGEVGSNLGILFITTPTSAINSKAKIKVQILGDTGTTFRDGSTETTVVPDGEIRGAYTQELIAGTKPGVATVAISVDGFSGGIKHFISVKQSAKQ</sequence>
<dbReference type="EMBL" id="JBIRWE010000001">
    <property type="protein sequence ID" value="MFI1962755.1"/>
    <property type="molecule type" value="Genomic_DNA"/>
</dbReference>
<feature type="chain" id="PRO_5045065962" evidence="1">
    <location>
        <begin position="26"/>
        <end position="735"/>
    </location>
</feature>
<proteinExistence type="predicted"/>
<keyword evidence="1" id="KW-0732">Signal</keyword>
<reference evidence="2 3" key="1">
    <citation type="submission" date="2024-10" db="EMBL/GenBank/DDBJ databases">
        <title>The Natural Products Discovery Center: Release of the First 8490 Sequenced Strains for Exploring Actinobacteria Biosynthetic Diversity.</title>
        <authorList>
            <person name="Kalkreuter E."/>
            <person name="Kautsar S.A."/>
            <person name="Yang D."/>
            <person name="Bader C.D."/>
            <person name="Teijaro C.N."/>
            <person name="Fluegel L."/>
            <person name="Davis C.M."/>
            <person name="Simpson J.R."/>
            <person name="Lauterbach L."/>
            <person name="Steele A.D."/>
            <person name="Gui C."/>
            <person name="Meng S."/>
            <person name="Li G."/>
            <person name="Viehrig K."/>
            <person name="Ye F."/>
            <person name="Su P."/>
            <person name="Kiefer A.F."/>
            <person name="Nichols A."/>
            <person name="Cepeda A.J."/>
            <person name="Yan W."/>
            <person name="Fan B."/>
            <person name="Jiang Y."/>
            <person name="Adhikari A."/>
            <person name="Zheng C.-J."/>
            <person name="Schuster L."/>
            <person name="Cowan T.M."/>
            <person name="Smanski M.J."/>
            <person name="Chevrette M.G."/>
            <person name="De Carvalho L.P.S."/>
            <person name="Shen B."/>
        </authorList>
    </citation>
    <scope>NUCLEOTIDE SEQUENCE [LARGE SCALE GENOMIC DNA]</scope>
    <source>
        <strain evidence="2 3">NPDC020327</strain>
    </source>
</reference>
<gene>
    <name evidence="2" type="ORF">ACH429_01185</name>
</gene>
<evidence type="ECO:0000313" key="2">
    <source>
        <dbReference type="EMBL" id="MFI1962755.1"/>
    </source>
</evidence>
<evidence type="ECO:0000256" key="1">
    <source>
        <dbReference type="SAM" id="SignalP"/>
    </source>
</evidence>
<protein>
    <submittedName>
        <fullName evidence="2">Uncharacterized protein</fullName>
    </submittedName>
</protein>
<organism evidence="2 3">
    <name type="scientific">Streptomyces pathocidini</name>
    <dbReference type="NCBI Taxonomy" id="1650571"/>
    <lineage>
        <taxon>Bacteria</taxon>
        <taxon>Bacillati</taxon>
        <taxon>Actinomycetota</taxon>
        <taxon>Actinomycetes</taxon>
        <taxon>Kitasatosporales</taxon>
        <taxon>Streptomycetaceae</taxon>
        <taxon>Streptomyces</taxon>
    </lineage>
</organism>
<comment type="caution">
    <text evidence="2">The sequence shown here is derived from an EMBL/GenBank/DDBJ whole genome shotgun (WGS) entry which is preliminary data.</text>
</comment>
<accession>A0ABW7UJC5</accession>